<protein>
    <submittedName>
        <fullName evidence="1">Uncharacterized protein</fullName>
    </submittedName>
</protein>
<organism evidence="1 2">
    <name type="scientific">Proteiniphilum saccharofermentans</name>
    <dbReference type="NCBI Taxonomy" id="1642647"/>
    <lineage>
        <taxon>Bacteria</taxon>
        <taxon>Pseudomonadati</taxon>
        <taxon>Bacteroidota</taxon>
        <taxon>Bacteroidia</taxon>
        <taxon>Bacteroidales</taxon>
        <taxon>Dysgonomonadaceae</taxon>
        <taxon>Proteiniphilum</taxon>
    </lineage>
</organism>
<dbReference type="RefSeq" id="WP_154671039.1">
    <property type="nucleotide sequence ID" value="NZ_LT605205.1"/>
</dbReference>
<sequence>MKQYVSKERRKLEKELLFYLRKYRFFQSRFTHKNDLGWIISQIVEELKSDV</sequence>
<dbReference type="Proteomes" id="UP000187464">
    <property type="component" value="Chromosome I"/>
</dbReference>
<dbReference type="KEGG" id="psac:PSM36_2963"/>
<dbReference type="EMBL" id="LT605205">
    <property type="protein sequence ID" value="SCD21752.1"/>
    <property type="molecule type" value="Genomic_DNA"/>
</dbReference>
<name>A0A1R3T699_9BACT</name>
<evidence type="ECO:0000313" key="2">
    <source>
        <dbReference type="Proteomes" id="UP000187464"/>
    </source>
</evidence>
<reference evidence="2" key="1">
    <citation type="submission" date="2016-08" db="EMBL/GenBank/DDBJ databases">
        <authorList>
            <person name="Wibberg D."/>
        </authorList>
    </citation>
    <scope>NUCLEOTIDE SEQUENCE [LARGE SCALE GENOMIC DNA]</scope>
</reference>
<accession>A0A1R3T699</accession>
<keyword evidence="2" id="KW-1185">Reference proteome</keyword>
<gene>
    <name evidence="1" type="ORF">PSM36_2963</name>
</gene>
<dbReference type="AlphaFoldDB" id="A0A1R3T699"/>
<evidence type="ECO:0000313" key="1">
    <source>
        <dbReference type="EMBL" id="SCD21752.1"/>
    </source>
</evidence>
<proteinExistence type="predicted"/>
<dbReference type="STRING" id="1642647.PSM36_2963"/>